<dbReference type="Gene3D" id="3.40.50.720">
    <property type="entry name" value="NAD(P)-binding Rossmann-like Domain"/>
    <property type="match status" value="1"/>
</dbReference>
<keyword evidence="2" id="KW-0560">Oxidoreductase</keyword>
<dbReference type="AlphaFoldDB" id="A0A135V224"/>
<keyword evidence="4" id="KW-1185">Reference proteome</keyword>
<dbReference type="PANTHER" id="PTHR44229:SF4">
    <property type="entry name" value="15-HYDROXYPROSTAGLANDIN DEHYDROGENASE [NAD(+)]"/>
    <property type="match status" value="1"/>
</dbReference>
<dbReference type="STRING" id="1209931.A0A135V224"/>
<dbReference type="EMBL" id="JFFI01000615">
    <property type="protein sequence ID" value="KXH66700.1"/>
    <property type="molecule type" value="Genomic_DNA"/>
</dbReference>
<dbReference type="PRINTS" id="PR00081">
    <property type="entry name" value="GDHRDH"/>
</dbReference>
<organism evidence="3 4">
    <name type="scientific">Colletotrichum salicis</name>
    <dbReference type="NCBI Taxonomy" id="1209931"/>
    <lineage>
        <taxon>Eukaryota</taxon>
        <taxon>Fungi</taxon>
        <taxon>Dikarya</taxon>
        <taxon>Ascomycota</taxon>
        <taxon>Pezizomycotina</taxon>
        <taxon>Sordariomycetes</taxon>
        <taxon>Hypocreomycetidae</taxon>
        <taxon>Glomerellales</taxon>
        <taxon>Glomerellaceae</taxon>
        <taxon>Colletotrichum</taxon>
        <taxon>Colletotrichum acutatum species complex</taxon>
    </lineage>
</organism>
<dbReference type="GO" id="GO:0005737">
    <property type="term" value="C:cytoplasm"/>
    <property type="evidence" value="ECO:0007669"/>
    <property type="project" value="TreeGrafter"/>
</dbReference>
<dbReference type="OrthoDB" id="37659at2759"/>
<dbReference type="InterPro" id="IPR002347">
    <property type="entry name" value="SDR_fam"/>
</dbReference>
<dbReference type="Pfam" id="PF00106">
    <property type="entry name" value="adh_short"/>
    <property type="match status" value="1"/>
</dbReference>
<evidence type="ECO:0000313" key="4">
    <source>
        <dbReference type="Proteomes" id="UP000070121"/>
    </source>
</evidence>
<dbReference type="PANTHER" id="PTHR44229">
    <property type="entry name" value="15-HYDROXYPROSTAGLANDIN DEHYDROGENASE [NAD(+)]"/>
    <property type="match status" value="1"/>
</dbReference>
<name>A0A135V224_9PEZI</name>
<proteinExistence type="inferred from homology"/>
<evidence type="ECO:0000256" key="2">
    <source>
        <dbReference type="ARBA" id="ARBA00023002"/>
    </source>
</evidence>
<accession>A0A135V224</accession>
<dbReference type="SUPFAM" id="SSF51735">
    <property type="entry name" value="NAD(P)-binding Rossmann-fold domains"/>
    <property type="match status" value="1"/>
</dbReference>
<reference evidence="3 4" key="1">
    <citation type="submission" date="2014-02" db="EMBL/GenBank/DDBJ databases">
        <title>The genome sequence of Colletotrichum salicis CBS 607.94.</title>
        <authorList>
            <person name="Baroncelli R."/>
            <person name="Thon M.R."/>
        </authorList>
    </citation>
    <scope>NUCLEOTIDE SEQUENCE [LARGE SCALE GENOMIC DNA]</scope>
    <source>
        <strain evidence="3 4">CBS 607.94</strain>
    </source>
</reference>
<evidence type="ECO:0000313" key="3">
    <source>
        <dbReference type="EMBL" id="KXH66700.1"/>
    </source>
</evidence>
<evidence type="ECO:0000256" key="1">
    <source>
        <dbReference type="ARBA" id="ARBA00006484"/>
    </source>
</evidence>
<comment type="similarity">
    <text evidence="1">Belongs to the short-chain dehydrogenases/reductases (SDR) family.</text>
</comment>
<protein>
    <submittedName>
        <fullName evidence="3">Uncharacterized protein</fullName>
    </submittedName>
</protein>
<gene>
    <name evidence="3" type="ORF">CSAL01_08913</name>
</gene>
<dbReference type="GO" id="GO:0016616">
    <property type="term" value="F:oxidoreductase activity, acting on the CH-OH group of donors, NAD or NADP as acceptor"/>
    <property type="evidence" value="ECO:0007669"/>
    <property type="project" value="TreeGrafter"/>
</dbReference>
<sequence length="289" mass="31242">MSHTSQFTISVDRFPSLNGRVVVATGAATGIGASLTRLLVFHGAHVFFGDTNTDAGTKLERELSSAMGGSATFFQTDVQKYDEMYALFRQAYNRHGRVDHAVYSAGLLGLGRYFADASLIVDTVGQDPGDLSTLDFNLIGAVRFTRLTVVFLQAKEDGLDKPITLLSSIGAIRDSSGVPLYQTSKVGVLGLLRGLRTLPWAIPRGSVLNPKVRVNIGCPGVTDTPMTAHLVSQVKAAAGRAHCQSLEAVAEIIAGVLVGGRLNGQDYVFWLERVYTWKEGWPSRLRKGW</sequence>
<dbReference type="InterPro" id="IPR036291">
    <property type="entry name" value="NAD(P)-bd_dom_sf"/>
</dbReference>
<dbReference type="Proteomes" id="UP000070121">
    <property type="component" value="Unassembled WGS sequence"/>
</dbReference>
<comment type="caution">
    <text evidence="3">The sequence shown here is derived from an EMBL/GenBank/DDBJ whole genome shotgun (WGS) entry which is preliminary data.</text>
</comment>